<dbReference type="OrthoDB" id="214065at186826"/>
<name>A0A1Q2D5L1_9ENTE</name>
<sequence length="172" mass="19634">MIIIGDFEYMDEEQVIESFRDLLKPKYNSGDFGDYSRMDSIEFSAIMGWLNENNFVVREFSNAIQRKMSLESFGSDTIRSYIQSKNPGLSKVAWSDRRALIDTLTIERKYGDSSFVVEDGIDDIMKEIAMGTGSFDGQSKENKLANLNNCVEYLLKDKKSLEKLKVISSMIS</sequence>
<dbReference type="KEGG" id="vpi:BW732_04575"/>
<protein>
    <submittedName>
        <fullName evidence="1">Uncharacterized protein</fullName>
    </submittedName>
</protein>
<proteinExistence type="predicted"/>
<evidence type="ECO:0000313" key="1">
    <source>
        <dbReference type="EMBL" id="AQP53575.1"/>
    </source>
</evidence>
<reference evidence="1 2" key="1">
    <citation type="journal article" date="2010" name="Int. J. Syst. Evol. Microbiol.">
        <title>Vagococcus penaei sp. nov., isolated from spoilage microbiota of cooked shrimp (Penaeus vannamei).</title>
        <authorList>
            <person name="Jaffres E."/>
            <person name="Prevost H."/>
            <person name="Rossero A."/>
            <person name="Joffraud J.J."/>
            <person name="Dousset X."/>
        </authorList>
    </citation>
    <scope>NUCLEOTIDE SEQUENCE [LARGE SCALE GENOMIC DNA]</scope>
    <source>
        <strain evidence="1 2">CD276</strain>
    </source>
</reference>
<gene>
    <name evidence="1" type="ORF">BW732_04575</name>
</gene>
<evidence type="ECO:0000313" key="2">
    <source>
        <dbReference type="Proteomes" id="UP000188246"/>
    </source>
</evidence>
<accession>A0A1Q2D5L1</accession>
<dbReference type="EMBL" id="CP019609">
    <property type="protein sequence ID" value="AQP53575.1"/>
    <property type="molecule type" value="Genomic_DNA"/>
</dbReference>
<dbReference type="Proteomes" id="UP000188246">
    <property type="component" value="Chromosome"/>
</dbReference>
<dbReference type="RefSeq" id="WP_077275666.1">
    <property type="nucleotide sequence ID" value="NZ_CP019609.1"/>
</dbReference>
<organism evidence="1 2">
    <name type="scientific">Vagococcus penaei</name>
    <dbReference type="NCBI Taxonomy" id="633807"/>
    <lineage>
        <taxon>Bacteria</taxon>
        <taxon>Bacillati</taxon>
        <taxon>Bacillota</taxon>
        <taxon>Bacilli</taxon>
        <taxon>Lactobacillales</taxon>
        <taxon>Enterococcaceae</taxon>
        <taxon>Vagococcus</taxon>
    </lineage>
</organism>
<dbReference type="AlphaFoldDB" id="A0A1Q2D5L1"/>
<keyword evidence="2" id="KW-1185">Reference proteome</keyword>